<comment type="subcellular location">
    <subcellularLocation>
        <location evidence="2">Mitochondrion inner membrane</location>
        <topology evidence="2">Multi-pass membrane protein</topology>
    </subcellularLocation>
</comment>
<name>A0A343QXI0_9HEMI</name>
<dbReference type="GO" id="GO:0005743">
    <property type="term" value="C:mitochondrial inner membrane"/>
    <property type="evidence" value="ECO:0007669"/>
    <property type="project" value="UniProtKB-SubCell"/>
</dbReference>
<feature type="transmembrane region" description="Helical" evidence="18">
    <location>
        <begin position="51"/>
        <end position="79"/>
    </location>
</feature>
<evidence type="ECO:0000256" key="2">
    <source>
        <dbReference type="ARBA" id="ARBA00004448"/>
    </source>
</evidence>
<feature type="transmembrane region" description="Helical" evidence="18">
    <location>
        <begin position="396"/>
        <end position="414"/>
    </location>
</feature>
<feature type="domain" description="NADH:quinone oxidoreductase/Mrp antiporter transmembrane" evidence="19">
    <location>
        <begin position="108"/>
        <end position="385"/>
    </location>
</feature>
<evidence type="ECO:0000256" key="10">
    <source>
        <dbReference type="ARBA" id="ARBA00022982"/>
    </source>
</evidence>
<keyword evidence="6" id="KW-0679">Respiratory chain</keyword>
<dbReference type="InterPro" id="IPR003945">
    <property type="entry name" value="NU5C-like"/>
</dbReference>
<evidence type="ECO:0000256" key="12">
    <source>
        <dbReference type="ARBA" id="ARBA00023027"/>
    </source>
</evidence>
<dbReference type="Pfam" id="PF00361">
    <property type="entry name" value="Proton_antipo_M"/>
    <property type="match status" value="1"/>
</dbReference>
<dbReference type="GO" id="GO:0003954">
    <property type="term" value="F:NADH dehydrogenase activity"/>
    <property type="evidence" value="ECO:0007669"/>
    <property type="project" value="TreeGrafter"/>
</dbReference>
<evidence type="ECO:0000256" key="5">
    <source>
        <dbReference type="ARBA" id="ARBA00022448"/>
    </source>
</evidence>
<keyword evidence="14 21" id="KW-0496">Mitochondrion</keyword>
<dbReference type="PANTHER" id="PTHR42829">
    <property type="entry name" value="NADH-UBIQUINONE OXIDOREDUCTASE CHAIN 5"/>
    <property type="match status" value="1"/>
</dbReference>
<dbReference type="AlphaFoldDB" id="A0A343QXI0"/>
<comment type="function">
    <text evidence="1">Core subunit of the mitochondrial membrane respiratory chain NADH dehydrogenase (Complex I) that is believed to belong to the minimal assembly required for catalysis. Complex I functions in the transfer of electrons from NADH to the respiratory chain. The immediate electron acceptor for the enzyme is believed to be ubiquinone.</text>
</comment>
<keyword evidence="9" id="KW-1278">Translocase</keyword>
<evidence type="ECO:0000256" key="9">
    <source>
        <dbReference type="ARBA" id="ARBA00022967"/>
    </source>
</evidence>
<accession>A0A343QXI0</accession>
<dbReference type="InterPro" id="IPR001750">
    <property type="entry name" value="ND/Mrp_TM"/>
</dbReference>
<evidence type="ECO:0000256" key="3">
    <source>
        <dbReference type="ARBA" id="ARBA00012944"/>
    </source>
</evidence>
<feature type="transmembrane region" description="Helical" evidence="18">
    <location>
        <begin position="549"/>
        <end position="567"/>
    </location>
</feature>
<dbReference type="EC" id="7.1.1.2" evidence="3"/>
<evidence type="ECO:0000256" key="4">
    <source>
        <dbReference type="ARBA" id="ARBA00021096"/>
    </source>
</evidence>
<feature type="transmembrane region" description="Helical" evidence="18">
    <location>
        <begin position="479"/>
        <end position="503"/>
    </location>
</feature>
<feature type="transmembrane region" description="Helical" evidence="18">
    <location>
        <begin position="420"/>
        <end position="443"/>
    </location>
</feature>
<feature type="transmembrane region" description="Helical" evidence="18">
    <location>
        <begin position="271"/>
        <end position="291"/>
    </location>
</feature>
<evidence type="ECO:0000256" key="14">
    <source>
        <dbReference type="ARBA" id="ARBA00023128"/>
    </source>
</evidence>
<gene>
    <name evidence="21" type="primary">ND5</name>
</gene>
<feature type="transmembrane region" description="Helical" evidence="18">
    <location>
        <begin position="368"/>
        <end position="389"/>
    </location>
</feature>
<dbReference type="GO" id="GO:0042773">
    <property type="term" value="P:ATP synthesis coupled electron transport"/>
    <property type="evidence" value="ECO:0007669"/>
    <property type="project" value="InterPro"/>
</dbReference>
<feature type="transmembrane region" description="Helical" evidence="18">
    <location>
        <begin position="214"/>
        <end position="232"/>
    </location>
</feature>
<protein>
    <recommendedName>
        <fullName evidence="4">NADH-ubiquinone oxidoreductase chain 5</fullName>
        <ecNumber evidence="3">7.1.1.2</ecNumber>
    </recommendedName>
    <alternativeName>
        <fullName evidence="16">NADH dehydrogenase subunit 5</fullName>
    </alternativeName>
</protein>
<keyword evidence="10" id="KW-0249">Electron transport</keyword>
<dbReference type="GO" id="GO:0015990">
    <property type="term" value="P:electron transport coupled proton transport"/>
    <property type="evidence" value="ECO:0007669"/>
    <property type="project" value="TreeGrafter"/>
</dbReference>
<keyword evidence="5" id="KW-0813">Transport</keyword>
<feature type="transmembrane region" description="Helical" evidence="18">
    <location>
        <begin position="524"/>
        <end position="543"/>
    </location>
</feature>
<keyword evidence="13" id="KW-0830">Ubiquinone</keyword>
<dbReference type="PANTHER" id="PTHR42829:SF2">
    <property type="entry name" value="NADH-UBIQUINONE OXIDOREDUCTASE CHAIN 5"/>
    <property type="match status" value="1"/>
</dbReference>
<comment type="catalytic activity">
    <reaction evidence="17">
        <text>a ubiquinone + NADH + 5 H(+)(in) = a ubiquinol + NAD(+) + 4 H(+)(out)</text>
        <dbReference type="Rhea" id="RHEA:29091"/>
        <dbReference type="Rhea" id="RHEA-COMP:9565"/>
        <dbReference type="Rhea" id="RHEA-COMP:9566"/>
        <dbReference type="ChEBI" id="CHEBI:15378"/>
        <dbReference type="ChEBI" id="CHEBI:16389"/>
        <dbReference type="ChEBI" id="CHEBI:17976"/>
        <dbReference type="ChEBI" id="CHEBI:57540"/>
        <dbReference type="ChEBI" id="CHEBI:57945"/>
        <dbReference type="EC" id="7.1.1.2"/>
    </reaction>
</comment>
<evidence type="ECO:0000256" key="11">
    <source>
        <dbReference type="ARBA" id="ARBA00022989"/>
    </source>
</evidence>
<evidence type="ECO:0000256" key="17">
    <source>
        <dbReference type="ARBA" id="ARBA00049551"/>
    </source>
</evidence>
<proteinExistence type="predicted"/>
<feature type="transmembrane region" description="Helical" evidence="18">
    <location>
        <begin position="114"/>
        <end position="132"/>
    </location>
</feature>
<sequence>MMYKFNLGIMMSMLMFFFSIVFFYLGIYVIINDKNFFFEWLILSLNSSSIYMSIIFDWMSLIFMSFVLFISSLVIYYSVEYMSIDFNINRFFYLVMMFVMSMMFLIISPNLISILLGWDGLGLISYCLVIYYQNNNSYNAGMLTCLVNRIGDLALLMSIAWMMNFGSWHYVFYLNKMYNFDFIIFMIFLASFTKSAQLPFSSWLPAAMAAPTPVSALVHSSTLVTAGVYLLIRFNYLIYNFYFIDFFIIFSMMTMFFSSISANFEYDLKKIIALSTLSQLGFMMCSLMLGFPTMAFFHLLAHALFKALLFLCAGVLIHCMWGNQDIRYMGGLMIQLPIITSCMNISILALCGFPFLAGFYSKDLIVEYVMMSSMNFFVFIMFLVSVGLTMMYSFRLVYYSLISNVNLFSYLLIYDNSKNMMFSILIMMMFSVFGGSFLNWLIFSTPNFVFLPIDLKLITLIFIFIGFMIGYLSSLMNMINFFSLMNFFFGSMWFLPMFSLYFVNNSFYYNIMYYKLIDKGWGEYFGPSGLSILIVNMSKFLQVVQMNNFKFYIISLFVWLIFMISYFY</sequence>
<feature type="transmembrane region" description="Helical" evidence="18">
    <location>
        <begin position="91"/>
        <end position="108"/>
    </location>
</feature>
<dbReference type="EMBL" id="MF621236">
    <property type="protein sequence ID" value="ATV81526.1"/>
    <property type="molecule type" value="Genomic_DNA"/>
</dbReference>
<keyword evidence="8" id="KW-0999">Mitochondrion inner membrane</keyword>
<dbReference type="GO" id="GO:0008137">
    <property type="term" value="F:NADH dehydrogenase (ubiquinone) activity"/>
    <property type="evidence" value="ECO:0007669"/>
    <property type="project" value="UniProtKB-EC"/>
</dbReference>
<keyword evidence="12" id="KW-0520">NAD</keyword>
<evidence type="ECO:0000256" key="8">
    <source>
        <dbReference type="ARBA" id="ARBA00022792"/>
    </source>
</evidence>
<keyword evidence="15 18" id="KW-0472">Membrane</keyword>
<dbReference type="Pfam" id="PF06455">
    <property type="entry name" value="NADH5_C"/>
    <property type="match status" value="1"/>
</dbReference>
<feature type="transmembrane region" description="Helical" evidence="18">
    <location>
        <begin position="7"/>
        <end position="31"/>
    </location>
</feature>
<evidence type="ECO:0000259" key="20">
    <source>
        <dbReference type="Pfam" id="PF06455"/>
    </source>
</evidence>
<geneLocation type="mitochondrion" evidence="21"/>
<keyword evidence="11 18" id="KW-1133">Transmembrane helix</keyword>
<evidence type="ECO:0000256" key="7">
    <source>
        <dbReference type="ARBA" id="ARBA00022692"/>
    </source>
</evidence>
<feature type="transmembrane region" description="Helical" evidence="18">
    <location>
        <begin position="238"/>
        <end position="259"/>
    </location>
</feature>
<evidence type="ECO:0000256" key="13">
    <source>
        <dbReference type="ARBA" id="ARBA00023075"/>
    </source>
</evidence>
<evidence type="ECO:0000259" key="19">
    <source>
        <dbReference type="Pfam" id="PF00361"/>
    </source>
</evidence>
<organism evidence="21">
    <name type="scientific">Cosmoscarta sp. TS-2017</name>
    <dbReference type="NCBI Taxonomy" id="2053067"/>
    <lineage>
        <taxon>Eukaryota</taxon>
        <taxon>Metazoa</taxon>
        <taxon>Ecdysozoa</taxon>
        <taxon>Arthropoda</taxon>
        <taxon>Hexapoda</taxon>
        <taxon>Insecta</taxon>
        <taxon>Pterygota</taxon>
        <taxon>Neoptera</taxon>
        <taxon>Paraneoptera</taxon>
        <taxon>Hemiptera</taxon>
        <taxon>Auchenorrhyncha</taxon>
        <taxon>Cercopoidea</taxon>
        <taxon>Cercopidae</taxon>
        <taxon>Cercopinae</taxon>
        <taxon>Cosmoscarta</taxon>
    </lineage>
</organism>
<dbReference type="PRINTS" id="PR01434">
    <property type="entry name" value="NADHDHGNASE5"/>
</dbReference>
<feature type="transmembrane region" description="Helical" evidence="18">
    <location>
        <begin position="153"/>
        <end position="171"/>
    </location>
</feature>
<evidence type="ECO:0000313" key="21">
    <source>
        <dbReference type="EMBL" id="ATV81526.1"/>
    </source>
</evidence>
<keyword evidence="7 18" id="KW-0812">Transmembrane</keyword>
<feature type="transmembrane region" description="Helical" evidence="18">
    <location>
        <begin position="297"/>
        <end position="321"/>
    </location>
</feature>
<evidence type="ECO:0000256" key="18">
    <source>
        <dbReference type="SAM" id="Phobius"/>
    </source>
</evidence>
<feature type="transmembrane region" description="Helical" evidence="18">
    <location>
        <begin position="455"/>
        <end position="473"/>
    </location>
</feature>
<feature type="transmembrane region" description="Helical" evidence="18">
    <location>
        <begin position="333"/>
        <end position="356"/>
    </location>
</feature>
<evidence type="ECO:0000256" key="6">
    <source>
        <dbReference type="ARBA" id="ARBA00022660"/>
    </source>
</evidence>
<evidence type="ECO:0000256" key="15">
    <source>
        <dbReference type="ARBA" id="ARBA00023136"/>
    </source>
</evidence>
<reference evidence="21" key="1">
    <citation type="submission" date="2017-08" db="EMBL/GenBank/DDBJ databases">
        <title>Characterization of the complete mitochondrial genome of the Cosmoscarta dorsimacula (Hemiptera: Cercopidae).</title>
        <authorList>
            <person name="He B."/>
            <person name="Su T."/>
            <person name="Wu Y."/>
            <person name="Gu Z."/>
        </authorList>
    </citation>
    <scope>NUCLEOTIDE SEQUENCE</scope>
</reference>
<evidence type="ECO:0000256" key="16">
    <source>
        <dbReference type="ARBA" id="ARBA00031027"/>
    </source>
</evidence>
<feature type="domain" description="NADH dehydrogenase subunit 5 C-terminal" evidence="20">
    <location>
        <begin position="392"/>
        <end position="566"/>
    </location>
</feature>
<evidence type="ECO:0000256" key="1">
    <source>
        <dbReference type="ARBA" id="ARBA00003257"/>
    </source>
</evidence>
<dbReference type="InterPro" id="IPR010934">
    <property type="entry name" value="NADH_DH_su5_C"/>
</dbReference>